<name>A0AAV5MV44_9ROSI</name>
<dbReference type="EMBL" id="BPVZ01002085">
    <property type="protein sequence ID" value="GKV53861.1"/>
    <property type="molecule type" value="Genomic_DNA"/>
</dbReference>
<keyword evidence="2" id="KW-1185">Reference proteome</keyword>
<sequence length="61" mass="7015">TPLSVLQHRLGRNLFHRHSFQPFHWMSIVKKENGHLENPVFLFLDKASGTPNNQTHVVKAG</sequence>
<feature type="non-terminal residue" evidence="1">
    <location>
        <position position="1"/>
    </location>
</feature>
<evidence type="ECO:0000313" key="1">
    <source>
        <dbReference type="EMBL" id="GKV53861.1"/>
    </source>
</evidence>
<reference evidence="1 2" key="1">
    <citation type="journal article" date="2021" name="Commun. Biol.">
        <title>The genome of Shorea leprosula (Dipterocarpaceae) highlights the ecological relevance of drought in aseasonal tropical rainforests.</title>
        <authorList>
            <person name="Ng K.K.S."/>
            <person name="Kobayashi M.J."/>
            <person name="Fawcett J.A."/>
            <person name="Hatakeyama M."/>
            <person name="Paape T."/>
            <person name="Ng C.H."/>
            <person name="Ang C.C."/>
            <person name="Tnah L.H."/>
            <person name="Lee C.T."/>
            <person name="Nishiyama T."/>
            <person name="Sese J."/>
            <person name="O'Brien M.J."/>
            <person name="Copetti D."/>
            <person name="Mohd Noor M.I."/>
            <person name="Ong R.C."/>
            <person name="Putra M."/>
            <person name="Sireger I.Z."/>
            <person name="Indrioko S."/>
            <person name="Kosugi Y."/>
            <person name="Izuno A."/>
            <person name="Isagi Y."/>
            <person name="Lee S.L."/>
            <person name="Shimizu K.K."/>
        </authorList>
    </citation>
    <scope>NUCLEOTIDE SEQUENCE [LARGE SCALE GENOMIC DNA]</scope>
    <source>
        <strain evidence="1">214</strain>
    </source>
</reference>
<organism evidence="1 2">
    <name type="scientific">Rubroshorea leprosula</name>
    <dbReference type="NCBI Taxonomy" id="152421"/>
    <lineage>
        <taxon>Eukaryota</taxon>
        <taxon>Viridiplantae</taxon>
        <taxon>Streptophyta</taxon>
        <taxon>Embryophyta</taxon>
        <taxon>Tracheophyta</taxon>
        <taxon>Spermatophyta</taxon>
        <taxon>Magnoliopsida</taxon>
        <taxon>eudicotyledons</taxon>
        <taxon>Gunneridae</taxon>
        <taxon>Pentapetalae</taxon>
        <taxon>rosids</taxon>
        <taxon>malvids</taxon>
        <taxon>Malvales</taxon>
        <taxon>Dipterocarpaceae</taxon>
        <taxon>Rubroshorea</taxon>
    </lineage>
</organism>
<dbReference type="AlphaFoldDB" id="A0AAV5MV44"/>
<evidence type="ECO:0000313" key="2">
    <source>
        <dbReference type="Proteomes" id="UP001054252"/>
    </source>
</evidence>
<protein>
    <submittedName>
        <fullName evidence="1">Uncharacterized protein</fullName>
    </submittedName>
</protein>
<proteinExistence type="predicted"/>
<gene>
    <name evidence="1" type="ORF">SLEP1_g60374</name>
</gene>
<dbReference type="Proteomes" id="UP001054252">
    <property type="component" value="Unassembled WGS sequence"/>
</dbReference>
<comment type="caution">
    <text evidence="1">The sequence shown here is derived from an EMBL/GenBank/DDBJ whole genome shotgun (WGS) entry which is preliminary data.</text>
</comment>
<accession>A0AAV5MV44</accession>